<dbReference type="RefSeq" id="WP_105215524.1">
    <property type="nucleotide sequence ID" value="NZ_CP027062.1"/>
</dbReference>
<evidence type="ECO:0008006" key="6">
    <source>
        <dbReference type="Google" id="ProtNLM"/>
    </source>
</evidence>
<dbReference type="InterPro" id="IPR046947">
    <property type="entry name" value="LytR-like"/>
</dbReference>
<dbReference type="InterPro" id="IPR007492">
    <property type="entry name" value="LytTR_DNA-bd_dom"/>
</dbReference>
<dbReference type="PANTHER" id="PTHR37299">
    <property type="entry name" value="TRANSCRIPTIONAL REGULATOR-RELATED"/>
    <property type="match status" value="1"/>
</dbReference>
<dbReference type="EMBL" id="CP027062">
    <property type="protein sequence ID" value="AVI50581.1"/>
    <property type="molecule type" value="Genomic_DNA"/>
</dbReference>
<proteinExistence type="predicted"/>
<evidence type="ECO:0000259" key="3">
    <source>
        <dbReference type="PROSITE" id="PS50930"/>
    </source>
</evidence>
<dbReference type="OrthoDB" id="2168082at2"/>
<gene>
    <name evidence="4" type="ORF">C5O00_05120</name>
</gene>
<keyword evidence="1" id="KW-0597">Phosphoprotein</keyword>
<keyword evidence="5" id="KW-1185">Reference proteome</keyword>
<dbReference type="SMART" id="SM00850">
    <property type="entry name" value="LytTR"/>
    <property type="match status" value="1"/>
</dbReference>
<dbReference type="Pfam" id="PF04397">
    <property type="entry name" value="LytTR"/>
    <property type="match status" value="1"/>
</dbReference>
<feature type="domain" description="Response regulatory" evidence="2">
    <location>
        <begin position="4"/>
        <end position="117"/>
    </location>
</feature>
<dbReference type="GO" id="GO:0003677">
    <property type="term" value="F:DNA binding"/>
    <property type="evidence" value="ECO:0007669"/>
    <property type="project" value="InterPro"/>
</dbReference>
<dbReference type="Gene3D" id="2.40.50.1020">
    <property type="entry name" value="LytTr DNA-binding domain"/>
    <property type="match status" value="1"/>
</dbReference>
<dbReference type="Proteomes" id="UP000238442">
    <property type="component" value="Chromosome"/>
</dbReference>
<evidence type="ECO:0000259" key="2">
    <source>
        <dbReference type="PROSITE" id="PS50110"/>
    </source>
</evidence>
<feature type="domain" description="HTH LytTR-type" evidence="3">
    <location>
        <begin position="145"/>
        <end position="247"/>
    </location>
</feature>
<reference evidence="4 5" key="1">
    <citation type="submission" date="2018-02" db="EMBL/GenBank/DDBJ databases">
        <title>Genomic analysis of the strain RR4-38 isolated from a seawater recirculating aquaculture system.</title>
        <authorList>
            <person name="Kim Y.-S."/>
            <person name="Jang Y.H."/>
            <person name="Kim K.-H."/>
        </authorList>
    </citation>
    <scope>NUCLEOTIDE SEQUENCE [LARGE SCALE GENOMIC DNA]</scope>
    <source>
        <strain evidence="4 5">RR4-38</strain>
    </source>
</reference>
<dbReference type="PROSITE" id="PS50930">
    <property type="entry name" value="HTH_LYTTR"/>
    <property type="match status" value="1"/>
</dbReference>
<dbReference type="SUPFAM" id="SSF52172">
    <property type="entry name" value="CheY-like"/>
    <property type="match status" value="1"/>
</dbReference>
<dbReference type="PANTHER" id="PTHR37299:SF1">
    <property type="entry name" value="STAGE 0 SPORULATION PROTEIN A HOMOLOG"/>
    <property type="match status" value="1"/>
</dbReference>
<sequence>MSQRCLLIEDDHFMAEMITDTLREHFPDLELVPVANTLSLAKEHITTHSPDLVISDINLQDEVVFTLFQQYDSIPFKIIFITSHSKYAVQAFKFSALDFLEKPFEDEALVQAVQKAIEHINMDQYNQQLKTFFHNFNPGEKKKKLVLKTLESIHIVEISDILFVKSDNNYSEFHIADGRKILVSKSLKVYDDHLQGFSFFRSHQSYLVNLDYAKTFHKQDSTLELVTGEHIAVSGAKVNALLHNLSELS</sequence>
<organism evidence="4 5">
    <name type="scientific">Pukyongia salina</name>
    <dbReference type="NCBI Taxonomy" id="2094025"/>
    <lineage>
        <taxon>Bacteria</taxon>
        <taxon>Pseudomonadati</taxon>
        <taxon>Bacteroidota</taxon>
        <taxon>Flavobacteriia</taxon>
        <taxon>Flavobacteriales</taxon>
        <taxon>Flavobacteriaceae</taxon>
        <taxon>Pukyongia</taxon>
    </lineage>
</organism>
<dbReference type="SMART" id="SM00448">
    <property type="entry name" value="REC"/>
    <property type="match status" value="1"/>
</dbReference>
<name>A0A2S0HV72_9FLAO</name>
<dbReference type="PROSITE" id="PS50110">
    <property type="entry name" value="RESPONSE_REGULATORY"/>
    <property type="match status" value="1"/>
</dbReference>
<dbReference type="Pfam" id="PF00072">
    <property type="entry name" value="Response_reg"/>
    <property type="match status" value="1"/>
</dbReference>
<evidence type="ECO:0000313" key="4">
    <source>
        <dbReference type="EMBL" id="AVI50581.1"/>
    </source>
</evidence>
<dbReference type="KEGG" id="aue:C5O00_05120"/>
<protein>
    <recommendedName>
        <fullName evidence="6">Two component transcriptional regulator, LytTR family</fullName>
    </recommendedName>
</protein>
<evidence type="ECO:0000313" key="5">
    <source>
        <dbReference type="Proteomes" id="UP000238442"/>
    </source>
</evidence>
<dbReference type="GO" id="GO:0000156">
    <property type="term" value="F:phosphorelay response regulator activity"/>
    <property type="evidence" value="ECO:0007669"/>
    <property type="project" value="InterPro"/>
</dbReference>
<dbReference type="InterPro" id="IPR001789">
    <property type="entry name" value="Sig_transdc_resp-reg_receiver"/>
</dbReference>
<evidence type="ECO:0000256" key="1">
    <source>
        <dbReference type="PROSITE-ProRule" id="PRU00169"/>
    </source>
</evidence>
<dbReference type="AlphaFoldDB" id="A0A2S0HV72"/>
<accession>A0A2S0HV72</accession>
<dbReference type="Gene3D" id="3.40.50.2300">
    <property type="match status" value="1"/>
</dbReference>
<feature type="modified residue" description="4-aspartylphosphate" evidence="1">
    <location>
        <position position="56"/>
    </location>
</feature>
<dbReference type="InterPro" id="IPR011006">
    <property type="entry name" value="CheY-like_superfamily"/>
</dbReference>